<dbReference type="PANTHER" id="PTHR34471:SF1">
    <property type="entry name" value="ARGININE REPRESSOR"/>
    <property type="match status" value="1"/>
</dbReference>
<dbReference type="GO" id="GO:0003700">
    <property type="term" value="F:DNA-binding transcription factor activity"/>
    <property type="evidence" value="ECO:0007669"/>
    <property type="project" value="UniProtKB-UniRule"/>
</dbReference>
<evidence type="ECO:0000259" key="11">
    <source>
        <dbReference type="Pfam" id="PF02863"/>
    </source>
</evidence>
<organism evidence="12 13">
    <name type="scientific">Peptidiphaga gingivicola</name>
    <dbReference type="NCBI Taxonomy" id="2741497"/>
    <lineage>
        <taxon>Bacteria</taxon>
        <taxon>Bacillati</taxon>
        <taxon>Actinomycetota</taxon>
        <taxon>Actinomycetes</taxon>
        <taxon>Actinomycetales</taxon>
        <taxon>Actinomycetaceae</taxon>
        <taxon>Peptidiphaga</taxon>
    </lineage>
</organism>
<dbReference type="GO" id="GO:0006526">
    <property type="term" value="P:L-arginine biosynthetic process"/>
    <property type="evidence" value="ECO:0007669"/>
    <property type="project" value="UniProtKB-UniPathway"/>
</dbReference>
<dbReference type="GO" id="GO:1900079">
    <property type="term" value="P:regulation of arginine biosynthetic process"/>
    <property type="evidence" value="ECO:0007669"/>
    <property type="project" value="UniProtKB-UniRule"/>
</dbReference>
<dbReference type="InterPro" id="IPR001669">
    <property type="entry name" value="Arg_repress"/>
</dbReference>
<dbReference type="EMBL" id="LVZK01000003">
    <property type="protein sequence ID" value="OAP85155.1"/>
    <property type="molecule type" value="Genomic_DNA"/>
</dbReference>
<feature type="domain" description="Arginine repressor C-terminal" evidence="11">
    <location>
        <begin position="95"/>
        <end position="158"/>
    </location>
</feature>
<comment type="subcellular location">
    <subcellularLocation>
        <location evidence="1 8">Cytoplasm</location>
    </subcellularLocation>
</comment>
<evidence type="ECO:0000256" key="5">
    <source>
        <dbReference type="ARBA" id="ARBA00023015"/>
    </source>
</evidence>
<evidence type="ECO:0000256" key="2">
    <source>
        <dbReference type="ARBA" id="ARBA00008316"/>
    </source>
</evidence>
<dbReference type="SUPFAM" id="SSF55252">
    <property type="entry name" value="C-terminal domain of arginine repressor"/>
    <property type="match status" value="1"/>
</dbReference>
<dbReference type="NCBIfam" id="TIGR01529">
    <property type="entry name" value="argR_whole"/>
    <property type="match status" value="1"/>
</dbReference>
<gene>
    <name evidence="8" type="primary">argR</name>
    <name evidence="12" type="ORF">A4H34_08540</name>
</gene>
<dbReference type="InterPro" id="IPR020899">
    <property type="entry name" value="Arg_repress_C"/>
</dbReference>
<evidence type="ECO:0000256" key="4">
    <source>
        <dbReference type="ARBA" id="ARBA00022491"/>
    </source>
</evidence>
<comment type="function">
    <text evidence="8">Regulates arginine biosynthesis genes.</text>
</comment>
<evidence type="ECO:0000256" key="6">
    <source>
        <dbReference type="ARBA" id="ARBA00023125"/>
    </source>
</evidence>
<dbReference type="GO" id="GO:0051259">
    <property type="term" value="P:protein complex oligomerization"/>
    <property type="evidence" value="ECO:0007669"/>
    <property type="project" value="InterPro"/>
</dbReference>
<feature type="domain" description="Arginine repressor DNA-binding" evidence="10">
    <location>
        <begin position="10"/>
        <end position="76"/>
    </location>
</feature>
<keyword evidence="8" id="KW-0028">Amino-acid biosynthesis</keyword>
<dbReference type="HAMAP" id="MF_00173">
    <property type="entry name" value="Arg_repressor"/>
    <property type="match status" value="1"/>
</dbReference>
<sequence>MMASGPVPTSRTARQALIVSILADKSVGSQGELRALLREAGISVTQATLSRDLDELKAIKVRNKSGRQIYRIPDEAELYKAAQGARAQLERWCPEVLVSAQCAGSQLVLRTPPGAANILAVGIDRAMIDGVLGCLAGDDTILVITSSPERAEEIRSELLSLA</sequence>
<keyword evidence="3 8" id="KW-0963">Cytoplasm</keyword>
<dbReference type="Proteomes" id="UP000078368">
    <property type="component" value="Unassembled WGS sequence"/>
</dbReference>
<dbReference type="GO" id="GO:0005737">
    <property type="term" value="C:cytoplasm"/>
    <property type="evidence" value="ECO:0007669"/>
    <property type="project" value="UniProtKB-SubCell"/>
</dbReference>
<keyword evidence="5 8" id="KW-0805">Transcription regulation</keyword>
<proteinExistence type="inferred from homology"/>
<dbReference type="InterPro" id="IPR020900">
    <property type="entry name" value="Arg_repress_DNA-bd"/>
</dbReference>
<keyword evidence="4 8" id="KW-0678">Repressor</keyword>
<dbReference type="InterPro" id="IPR036251">
    <property type="entry name" value="Arg_repress_C_sf"/>
</dbReference>
<keyword evidence="8" id="KW-0055">Arginine biosynthesis</keyword>
<keyword evidence="6 8" id="KW-0238">DNA-binding</keyword>
<keyword evidence="7 8" id="KW-0804">Transcription</keyword>
<reference evidence="12 13" key="1">
    <citation type="submission" date="2016-04" db="EMBL/GenBank/DDBJ databases">
        <title>Peptidophaga gingivicola gen. nov., sp. nov., isolated from human subgingival plaque.</title>
        <authorList>
            <person name="Beall C.J."/>
            <person name="Mokrzan E.M."/>
            <person name="Griffen A.L."/>
            <person name="Leys E.J."/>
        </authorList>
    </citation>
    <scope>NUCLEOTIDE SEQUENCE [LARGE SCALE GENOMIC DNA]</scope>
    <source>
        <strain evidence="12 13">BA112</strain>
    </source>
</reference>
<dbReference type="InterPro" id="IPR036388">
    <property type="entry name" value="WH-like_DNA-bd_sf"/>
</dbReference>
<dbReference type="Gene3D" id="1.10.10.10">
    <property type="entry name" value="Winged helix-like DNA-binding domain superfamily/Winged helix DNA-binding domain"/>
    <property type="match status" value="1"/>
</dbReference>
<dbReference type="UniPathway" id="UPA00068"/>
<comment type="caution">
    <text evidence="12">The sequence shown here is derived from an EMBL/GenBank/DDBJ whole genome shotgun (WGS) entry which is preliminary data.</text>
</comment>
<dbReference type="Pfam" id="PF02863">
    <property type="entry name" value="Arg_repressor_C"/>
    <property type="match status" value="1"/>
</dbReference>
<dbReference type="SUPFAM" id="SSF46785">
    <property type="entry name" value="Winged helix' DNA-binding domain"/>
    <property type="match status" value="1"/>
</dbReference>
<protein>
    <recommendedName>
        <fullName evidence="8 9">Arginine repressor</fullName>
    </recommendedName>
</protein>
<evidence type="ECO:0000256" key="1">
    <source>
        <dbReference type="ARBA" id="ARBA00004496"/>
    </source>
</evidence>
<dbReference type="Gene3D" id="3.30.1360.40">
    <property type="match status" value="1"/>
</dbReference>
<dbReference type="PANTHER" id="PTHR34471">
    <property type="entry name" value="ARGININE REPRESSOR"/>
    <property type="match status" value="1"/>
</dbReference>
<evidence type="ECO:0000256" key="3">
    <source>
        <dbReference type="ARBA" id="ARBA00022490"/>
    </source>
</evidence>
<dbReference type="GO" id="GO:0034618">
    <property type="term" value="F:arginine binding"/>
    <property type="evidence" value="ECO:0007669"/>
    <property type="project" value="InterPro"/>
</dbReference>
<evidence type="ECO:0000256" key="8">
    <source>
        <dbReference type="HAMAP-Rule" id="MF_00173"/>
    </source>
</evidence>
<dbReference type="PRINTS" id="PR01467">
    <property type="entry name" value="ARGREPRESSOR"/>
</dbReference>
<accession>A0A179B192</accession>
<evidence type="ECO:0000256" key="7">
    <source>
        <dbReference type="ARBA" id="ARBA00023163"/>
    </source>
</evidence>
<evidence type="ECO:0000259" key="10">
    <source>
        <dbReference type="Pfam" id="PF01316"/>
    </source>
</evidence>
<dbReference type="RefSeq" id="WP_009199615.1">
    <property type="nucleotide sequence ID" value="NZ_LVZK01000003.1"/>
</dbReference>
<dbReference type="Pfam" id="PF01316">
    <property type="entry name" value="Arg_repressor"/>
    <property type="match status" value="1"/>
</dbReference>
<dbReference type="STRING" id="1823756.A4H34_08540"/>
<dbReference type="GO" id="GO:0003677">
    <property type="term" value="F:DNA binding"/>
    <property type="evidence" value="ECO:0007669"/>
    <property type="project" value="UniProtKB-KW"/>
</dbReference>
<dbReference type="AlphaFoldDB" id="A0A179B192"/>
<evidence type="ECO:0000313" key="13">
    <source>
        <dbReference type="Proteomes" id="UP000078368"/>
    </source>
</evidence>
<dbReference type="InterPro" id="IPR036390">
    <property type="entry name" value="WH_DNA-bd_sf"/>
</dbReference>
<keyword evidence="13" id="KW-1185">Reference proteome</keyword>
<evidence type="ECO:0000256" key="9">
    <source>
        <dbReference type="NCBIfam" id="TIGR01529"/>
    </source>
</evidence>
<evidence type="ECO:0000313" key="12">
    <source>
        <dbReference type="EMBL" id="OAP85155.1"/>
    </source>
</evidence>
<comment type="pathway">
    <text evidence="8">Amino-acid biosynthesis; L-arginine biosynthesis [regulation].</text>
</comment>
<name>A0A179B192_9ACTO</name>
<comment type="similarity">
    <text evidence="2 8">Belongs to the ArgR family.</text>
</comment>